<protein>
    <recommendedName>
        <fullName evidence="4">SH3 domain-binding glutamic acid-rich-like protein</fullName>
    </recommendedName>
</protein>
<dbReference type="PANTHER" id="PTHR12232:SF0">
    <property type="entry name" value="THIOREDOXIN DOMAIN-CONTAINING PROTEIN"/>
    <property type="match status" value="1"/>
</dbReference>
<keyword evidence="3" id="KW-1185">Reference proteome</keyword>
<reference evidence="2" key="3">
    <citation type="submission" date="2023-05" db="EMBL/GenBank/DDBJ databases">
        <authorList>
            <person name="Smith C.H."/>
        </authorList>
    </citation>
    <scope>NUCLEOTIDE SEQUENCE</scope>
    <source>
        <strain evidence="2">CHS0354</strain>
        <tissue evidence="2">Mantle</tissue>
    </source>
</reference>
<dbReference type="InterPro" id="IPR051033">
    <property type="entry name" value="SH3BGR"/>
</dbReference>
<dbReference type="InterPro" id="IPR036249">
    <property type="entry name" value="Thioredoxin-like_sf"/>
</dbReference>
<reference evidence="2" key="2">
    <citation type="journal article" date="2021" name="Genome Biol. Evol.">
        <title>Developing a high-quality reference genome for a parasitic bivalve with doubly uniparental inheritance (Bivalvia: Unionida).</title>
        <authorList>
            <person name="Smith C.H."/>
        </authorList>
    </citation>
    <scope>NUCLEOTIDE SEQUENCE</scope>
    <source>
        <strain evidence="2">CHS0354</strain>
        <tissue evidence="2">Mantle</tissue>
    </source>
</reference>
<proteinExistence type="inferred from homology"/>
<evidence type="ECO:0008006" key="4">
    <source>
        <dbReference type="Google" id="ProtNLM"/>
    </source>
</evidence>
<dbReference type="PROSITE" id="PS51354">
    <property type="entry name" value="GLUTAREDOXIN_2"/>
    <property type="match status" value="1"/>
</dbReference>
<dbReference type="AlphaFoldDB" id="A0AAE0VT14"/>
<dbReference type="Pfam" id="PF04908">
    <property type="entry name" value="SH3BGR"/>
    <property type="match status" value="1"/>
</dbReference>
<gene>
    <name evidence="2" type="ORF">CHS0354_041668</name>
</gene>
<organism evidence="2 3">
    <name type="scientific">Potamilus streckersoni</name>
    <dbReference type="NCBI Taxonomy" id="2493646"/>
    <lineage>
        <taxon>Eukaryota</taxon>
        <taxon>Metazoa</taxon>
        <taxon>Spiralia</taxon>
        <taxon>Lophotrochozoa</taxon>
        <taxon>Mollusca</taxon>
        <taxon>Bivalvia</taxon>
        <taxon>Autobranchia</taxon>
        <taxon>Heteroconchia</taxon>
        <taxon>Palaeoheterodonta</taxon>
        <taxon>Unionida</taxon>
        <taxon>Unionoidea</taxon>
        <taxon>Unionidae</taxon>
        <taxon>Ambleminae</taxon>
        <taxon>Lampsilini</taxon>
        <taxon>Potamilus</taxon>
    </lineage>
</organism>
<evidence type="ECO:0000313" key="2">
    <source>
        <dbReference type="EMBL" id="KAK3589543.1"/>
    </source>
</evidence>
<reference evidence="2" key="1">
    <citation type="journal article" date="2021" name="Genome Biol. Evol.">
        <title>A High-Quality Reference Genome for a Parasitic Bivalve with Doubly Uniparental Inheritance (Bivalvia: Unionida).</title>
        <authorList>
            <person name="Smith C.H."/>
        </authorList>
    </citation>
    <scope>NUCLEOTIDE SEQUENCE</scope>
    <source>
        <strain evidence="2">CHS0354</strain>
    </source>
</reference>
<dbReference type="PANTHER" id="PTHR12232">
    <property type="entry name" value="SH3 DOMAIN-BINDING GLUTAMIC ACID-RICH-LIKE PROTEIN"/>
    <property type="match status" value="1"/>
</dbReference>
<evidence type="ECO:0000313" key="3">
    <source>
        <dbReference type="Proteomes" id="UP001195483"/>
    </source>
</evidence>
<name>A0AAE0VT14_9BIVA</name>
<dbReference type="Gene3D" id="3.40.30.10">
    <property type="entry name" value="Glutaredoxin"/>
    <property type="match status" value="1"/>
</dbReference>
<dbReference type="Proteomes" id="UP001195483">
    <property type="component" value="Unassembled WGS sequence"/>
</dbReference>
<sequence length="92" mass="10638">MTIKLYMTSITTSREIFNRQTRIKQVLDAKGIEYEEIDLSKDQEKRNEMREKAGIPDLLPPALFNGNIYCGDFETFEDAVEDGTLKKYLGLE</sequence>
<comment type="similarity">
    <text evidence="1">Belongs to the SH3BGR family.</text>
</comment>
<dbReference type="InterPro" id="IPR006993">
    <property type="entry name" value="Glut_rich_SH3-bd"/>
</dbReference>
<evidence type="ECO:0000256" key="1">
    <source>
        <dbReference type="ARBA" id="ARBA00007764"/>
    </source>
</evidence>
<dbReference type="SUPFAM" id="SSF52833">
    <property type="entry name" value="Thioredoxin-like"/>
    <property type="match status" value="1"/>
</dbReference>
<dbReference type="EMBL" id="JAEAOA010002349">
    <property type="protein sequence ID" value="KAK3589543.1"/>
    <property type="molecule type" value="Genomic_DNA"/>
</dbReference>
<dbReference type="GO" id="GO:0005737">
    <property type="term" value="C:cytoplasm"/>
    <property type="evidence" value="ECO:0007669"/>
    <property type="project" value="TreeGrafter"/>
</dbReference>
<accession>A0AAE0VT14</accession>
<comment type="caution">
    <text evidence="2">The sequence shown here is derived from an EMBL/GenBank/DDBJ whole genome shotgun (WGS) entry which is preliminary data.</text>
</comment>